<evidence type="ECO:0000259" key="10">
    <source>
        <dbReference type="SMART" id="SM00415"/>
    </source>
</evidence>
<dbReference type="Gene3D" id="1.10.10.10">
    <property type="entry name" value="Winged helix-like DNA-binding domain superfamily/Winged helix DNA-binding domain"/>
    <property type="match status" value="1"/>
</dbReference>
<comment type="caution">
    <text evidence="11">The sequence shown here is derived from an EMBL/GenBank/DDBJ whole genome shotgun (WGS) entry which is preliminary data.</text>
</comment>
<feature type="region of interest" description="Disordered" evidence="9">
    <location>
        <begin position="268"/>
        <end position="304"/>
    </location>
</feature>
<dbReference type="VEuPathDB" id="FungiDB:PSTT_03725"/>
<evidence type="ECO:0000256" key="2">
    <source>
        <dbReference type="ARBA" id="ARBA00006403"/>
    </source>
</evidence>
<dbReference type="InterPro" id="IPR000232">
    <property type="entry name" value="HSF_DNA-bd"/>
</dbReference>
<dbReference type="FunFam" id="1.10.10.10:FF:000027">
    <property type="entry name" value="Heat shock transcription factor 1"/>
    <property type="match status" value="1"/>
</dbReference>
<dbReference type="SUPFAM" id="SSF46785">
    <property type="entry name" value="Winged helix' DNA-binding domain"/>
    <property type="match status" value="1"/>
</dbReference>
<dbReference type="Proteomes" id="UP000238274">
    <property type="component" value="Unassembled WGS sequence"/>
</dbReference>
<evidence type="ECO:0000256" key="7">
    <source>
        <dbReference type="ARBA" id="ARBA00062171"/>
    </source>
</evidence>
<dbReference type="InterPro" id="IPR036388">
    <property type="entry name" value="WH-like_DNA-bd_sf"/>
</dbReference>
<comment type="similarity">
    <text evidence="2 8">Belongs to the HSF family.</text>
</comment>
<organism evidence="11 12">
    <name type="scientific">Puccinia striiformis</name>
    <dbReference type="NCBI Taxonomy" id="27350"/>
    <lineage>
        <taxon>Eukaryota</taxon>
        <taxon>Fungi</taxon>
        <taxon>Dikarya</taxon>
        <taxon>Basidiomycota</taxon>
        <taxon>Pucciniomycotina</taxon>
        <taxon>Pucciniomycetes</taxon>
        <taxon>Pucciniales</taxon>
        <taxon>Pucciniaceae</taxon>
        <taxon>Puccinia</taxon>
    </lineage>
</organism>
<gene>
    <name evidence="11" type="ORF">PSHT_07569</name>
</gene>
<feature type="compositionally biased region" description="Basic and acidic residues" evidence="9">
    <location>
        <begin position="577"/>
        <end position="592"/>
    </location>
</feature>
<feature type="region of interest" description="Disordered" evidence="9">
    <location>
        <begin position="488"/>
        <end position="546"/>
    </location>
</feature>
<feature type="compositionally biased region" description="Polar residues" evidence="9">
    <location>
        <begin position="517"/>
        <end position="526"/>
    </location>
</feature>
<dbReference type="PRINTS" id="PR00056">
    <property type="entry name" value="HSFDOMAIN"/>
</dbReference>
<comment type="subunit">
    <text evidence="7">Homotrimer. Homotrimerization increases the affinity of HSF1 to DNA. Interacts with transcriptional coregulator SSA1 on chromatin.</text>
</comment>
<evidence type="ECO:0000313" key="11">
    <source>
        <dbReference type="EMBL" id="POW13898.1"/>
    </source>
</evidence>
<evidence type="ECO:0000256" key="6">
    <source>
        <dbReference type="ARBA" id="ARBA00023242"/>
    </source>
</evidence>
<dbReference type="VEuPathDB" id="FungiDB:PSHT_07569"/>
<keyword evidence="3" id="KW-0805">Transcription regulation</keyword>
<keyword evidence="12" id="KW-1185">Reference proteome</keyword>
<dbReference type="Pfam" id="PF00447">
    <property type="entry name" value="HSF_DNA-bind"/>
    <property type="match status" value="1"/>
</dbReference>
<dbReference type="PANTHER" id="PTHR10015:SF427">
    <property type="entry name" value="HEAT SHOCK FACTOR PROTEIN"/>
    <property type="match status" value="1"/>
</dbReference>
<feature type="compositionally biased region" description="Low complexity" evidence="9">
    <location>
        <begin position="270"/>
        <end position="285"/>
    </location>
</feature>
<comment type="subcellular location">
    <subcellularLocation>
        <location evidence="1">Nucleus</location>
    </subcellularLocation>
</comment>
<sequence>MASIDADDKTAANQSLLQKTGKTQAAFVPKLYIMVKNMKQPTPEDPHPEQPLICWSKAGDVFCVYDPMEFSRVILPLHFKHNNWQSFVRQLNMYGFHKVNDLLSSSHCQPDTVQAWEFRHGKRSFHDLPAPVNSLLFSPLHNPSSLQKGPPRSTALIKRKSTKHHGSSKAGSTALAIVQPTSQVGETHFQRQMPASNGSPGAPARTFQSYMPRNQTSPVPLSAHRPLHGKPPPPSLHIGKADTSSNIPLRPPVLYPILTHQFQYTHSTHSQLKSSSPLLKHSSTKGSPSTRATPQPNCLIPCSPRSVRLPTSLNRPITSQSQQFRRCDLQEEEVTESSFAWSSVQEAACTDNSSLSKVEDELRRLNHTLTHRDPNGNHVFSVLGLIVELVTLLVDKQEFKVVPAQKGKLSRYGKRGFLQDSNICPPLSHLLPPRQYKPLKKRWGNWKWRILIITTQFRRCSGVPSTDSLSPISADPLEISTLHSADRCRSSVDSNHMKTTDGSSSTSWSSRPRWSIRMNSSQSLPPLNTMMAPRAPPGYNRTYSSSTLPASINRLMNADTDEYPNMALDSEEYPQQQEDRQGEGEYENGARR</sequence>
<feature type="domain" description="HSF-type DNA-binding" evidence="10">
    <location>
        <begin position="23"/>
        <end position="123"/>
    </location>
</feature>
<keyword evidence="6" id="KW-0539">Nucleus</keyword>
<dbReference type="GO" id="GO:0003700">
    <property type="term" value="F:DNA-binding transcription factor activity"/>
    <property type="evidence" value="ECO:0007669"/>
    <property type="project" value="InterPro"/>
</dbReference>
<protein>
    <recommendedName>
        <fullName evidence="10">HSF-type DNA-binding domain-containing protein</fullName>
    </recommendedName>
</protein>
<reference evidence="12" key="2">
    <citation type="journal article" date="2018" name="BMC Genomics">
        <title>Genomic insights into host adaptation between the wheat stripe rust pathogen (Puccinia striiformis f. sp. tritici) and the barley stripe rust pathogen (Puccinia striiformis f. sp. hordei).</title>
        <authorList>
            <person name="Xia C."/>
            <person name="Wang M."/>
            <person name="Yin C."/>
            <person name="Cornejo O.E."/>
            <person name="Hulbert S.H."/>
            <person name="Chen X."/>
        </authorList>
    </citation>
    <scope>NUCLEOTIDE SEQUENCE [LARGE SCALE GENOMIC DNA]</scope>
    <source>
        <strain evidence="12">93TX-2</strain>
    </source>
</reference>
<feature type="compositionally biased region" description="Basic and acidic residues" evidence="9">
    <location>
        <begin position="488"/>
        <end position="499"/>
    </location>
</feature>
<evidence type="ECO:0000256" key="1">
    <source>
        <dbReference type="ARBA" id="ARBA00004123"/>
    </source>
</evidence>
<evidence type="ECO:0000313" key="12">
    <source>
        <dbReference type="Proteomes" id="UP000238274"/>
    </source>
</evidence>
<reference evidence="12" key="3">
    <citation type="journal article" date="2018" name="Mol. Plant Microbe Interact.">
        <title>Genome sequence resources for the wheat stripe rust pathogen (Puccinia striiformis f. sp. tritici) and the barley stripe rust pathogen (Puccinia striiformis f. sp. hordei).</title>
        <authorList>
            <person name="Xia C."/>
            <person name="Wang M."/>
            <person name="Yin C."/>
            <person name="Cornejo O.E."/>
            <person name="Hulbert S.H."/>
            <person name="Chen X."/>
        </authorList>
    </citation>
    <scope>NUCLEOTIDE SEQUENCE [LARGE SCALE GENOMIC DNA]</scope>
    <source>
        <strain evidence="12">93TX-2</strain>
    </source>
</reference>
<name>A0A2S4VWL6_9BASI</name>
<feature type="compositionally biased region" description="Polar residues" evidence="9">
    <location>
        <begin position="286"/>
        <end position="296"/>
    </location>
</feature>
<evidence type="ECO:0000256" key="4">
    <source>
        <dbReference type="ARBA" id="ARBA00023125"/>
    </source>
</evidence>
<feature type="compositionally biased region" description="Low complexity" evidence="9">
    <location>
        <begin position="503"/>
        <end position="515"/>
    </location>
</feature>
<dbReference type="OrthoDB" id="60033at2759"/>
<evidence type="ECO:0000256" key="8">
    <source>
        <dbReference type="RuleBase" id="RU004020"/>
    </source>
</evidence>
<dbReference type="AlphaFoldDB" id="A0A2S4VWL6"/>
<dbReference type="EMBL" id="PKSM01000094">
    <property type="protein sequence ID" value="POW13898.1"/>
    <property type="molecule type" value="Genomic_DNA"/>
</dbReference>
<feature type="compositionally biased region" description="Polar residues" evidence="9">
    <location>
        <begin position="206"/>
        <end position="219"/>
    </location>
</feature>
<dbReference type="SMART" id="SM00415">
    <property type="entry name" value="HSF"/>
    <property type="match status" value="1"/>
</dbReference>
<evidence type="ECO:0000256" key="9">
    <source>
        <dbReference type="SAM" id="MobiDB-lite"/>
    </source>
</evidence>
<dbReference type="PANTHER" id="PTHR10015">
    <property type="entry name" value="HEAT SHOCK TRANSCRIPTION FACTOR"/>
    <property type="match status" value="1"/>
</dbReference>
<proteinExistence type="inferred from homology"/>
<keyword evidence="4" id="KW-0238">DNA-binding</keyword>
<reference evidence="11 12" key="1">
    <citation type="submission" date="2017-12" db="EMBL/GenBank/DDBJ databases">
        <title>Gene loss provides genomic basis for host adaptation in cereal stripe rust fungi.</title>
        <authorList>
            <person name="Xia C."/>
        </authorList>
    </citation>
    <scope>NUCLEOTIDE SEQUENCE [LARGE SCALE GENOMIC DNA]</scope>
    <source>
        <strain evidence="11 12">93TX-2</strain>
    </source>
</reference>
<accession>A0A2S4VWL6</accession>
<evidence type="ECO:0000256" key="5">
    <source>
        <dbReference type="ARBA" id="ARBA00023163"/>
    </source>
</evidence>
<dbReference type="GO" id="GO:0005634">
    <property type="term" value="C:nucleus"/>
    <property type="evidence" value="ECO:0007669"/>
    <property type="project" value="UniProtKB-SubCell"/>
</dbReference>
<dbReference type="GO" id="GO:0043565">
    <property type="term" value="F:sequence-specific DNA binding"/>
    <property type="evidence" value="ECO:0007669"/>
    <property type="project" value="InterPro"/>
</dbReference>
<feature type="region of interest" description="Disordered" evidence="9">
    <location>
        <begin position="191"/>
        <end position="236"/>
    </location>
</feature>
<evidence type="ECO:0000256" key="3">
    <source>
        <dbReference type="ARBA" id="ARBA00023015"/>
    </source>
</evidence>
<keyword evidence="5" id="KW-0804">Transcription</keyword>
<dbReference type="InterPro" id="IPR036390">
    <property type="entry name" value="WH_DNA-bd_sf"/>
</dbReference>
<feature type="region of interest" description="Disordered" evidence="9">
    <location>
        <begin position="559"/>
        <end position="592"/>
    </location>
</feature>